<evidence type="ECO:0000256" key="1">
    <source>
        <dbReference type="SAM" id="MobiDB-lite"/>
    </source>
</evidence>
<dbReference type="AlphaFoldDB" id="L8GK47"/>
<name>L8GK47_ACACF</name>
<accession>L8GK47</accession>
<proteinExistence type="predicted"/>
<evidence type="ECO:0000313" key="3">
    <source>
        <dbReference type="Proteomes" id="UP000011083"/>
    </source>
</evidence>
<reference evidence="2 3" key="1">
    <citation type="journal article" date="2013" name="Genome Biol.">
        <title>Genome of Acanthamoeba castellanii highlights extensive lateral gene transfer and early evolution of tyrosine kinase signaling.</title>
        <authorList>
            <person name="Clarke M."/>
            <person name="Lohan A.J."/>
            <person name="Liu B."/>
            <person name="Lagkouvardos I."/>
            <person name="Roy S."/>
            <person name="Zafar N."/>
            <person name="Bertelli C."/>
            <person name="Schilde C."/>
            <person name="Kianianmomeni A."/>
            <person name="Burglin T.R."/>
            <person name="Frech C."/>
            <person name="Turcotte B."/>
            <person name="Kopec K.O."/>
            <person name="Synnott J.M."/>
            <person name="Choo C."/>
            <person name="Paponov I."/>
            <person name="Finkler A."/>
            <person name="Soon Heng Tan C."/>
            <person name="Hutchins A.P."/>
            <person name="Weinmeier T."/>
            <person name="Rattei T."/>
            <person name="Chu J.S."/>
            <person name="Gimenez G."/>
            <person name="Irimia M."/>
            <person name="Rigden D.J."/>
            <person name="Fitzpatrick D.A."/>
            <person name="Lorenzo-Morales J."/>
            <person name="Bateman A."/>
            <person name="Chiu C.H."/>
            <person name="Tang P."/>
            <person name="Hegemann P."/>
            <person name="Fromm H."/>
            <person name="Raoult D."/>
            <person name="Greub G."/>
            <person name="Miranda-Saavedra D."/>
            <person name="Chen N."/>
            <person name="Nash P."/>
            <person name="Ginger M.L."/>
            <person name="Horn M."/>
            <person name="Schaap P."/>
            <person name="Caler L."/>
            <person name="Loftus B."/>
        </authorList>
    </citation>
    <scope>NUCLEOTIDE SEQUENCE [LARGE SCALE GENOMIC DNA]</scope>
    <source>
        <strain evidence="2 3">Neff</strain>
    </source>
</reference>
<dbReference type="Proteomes" id="UP000011083">
    <property type="component" value="Unassembled WGS sequence"/>
</dbReference>
<keyword evidence="3" id="KW-1185">Reference proteome</keyword>
<dbReference type="RefSeq" id="XP_004335425.1">
    <property type="nucleotide sequence ID" value="XM_004335377.1"/>
</dbReference>
<evidence type="ECO:0000313" key="2">
    <source>
        <dbReference type="EMBL" id="ELR13412.1"/>
    </source>
</evidence>
<organism evidence="2 3">
    <name type="scientific">Acanthamoeba castellanii (strain ATCC 30010 / Neff)</name>
    <dbReference type="NCBI Taxonomy" id="1257118"/>
    <lineage>
        <taxon>Eukaryota</taxon>
        <taxon>Amoebozoa</taxon>
        <taxon>Discosea</taxon>
        <taxon>Longamoebia</taxon>
        <taxon>Centramoebida</taxon>
        <taxon>Acanthamoebidae</taxon>
        <taxon>Acanthamoeba</taxon>
    </lineage>
</organism>
<dbReference type="GeneID" id="14913919"/>
<feature type="region of interest" description="Disordered" evidence="1">
    <location>
        <begin position="1"/>
        <end position="35"/>
    </location>
</feature>
<dbReference type="KEGG" id="acan:ACA1_244120"/>
<sequence>MEHQPRQASKAVEDVEVAGSDSETEPESEPEAAKPWPIVTLDKTWEDHYRRMLILIYPLAAELGAEGMLATESTWRRYVYAPSELLLLNNPHLTVESNSEVRARPWKLAPPWLEDARLDATLGVKVIKERADVVACATGWISFSFADIEEKRSSEDNKDESKLLVIMGIRLWHLAKSIGTVGIFDIMGNGIPLPVSVGVLRSAVRWSVYFMWRQFDSRTQQVVYKWSRLLDCPSLATPEGFLHYTTFMWRLSVYGDLFACAVRKQLRRIAPYRHDLLGSLVCNLNLLVRVSGDASEPKPYALYMTSSQPFLRDEFEAYQLRVAMNPEEALTAPSELQQKLRVKRIMHERLLK</sequence>
<gene>
    <name evidence="2" type="ORF">ACA1_244120</name>
</gene>
<dbReference type="EMBL" id="KB008093">
    <property type="protein sequence ID" value="ELR13412.1"/>
    <property type="molecule type" value="Genomic_DNA"/>
</dbReference>
<protein>
    <submittedName>
        <fullName evidence="2">Uncharacterized protein</fullName>
    </submittedName>
</protein>
<dbReference type="VEuPathDB" id="AmoebaDB:ACA1_244120"/>